<feature type="region of interest" description="Disordered" evidence="1">
    <location>
        <begin position="240"/>
        <end position="259"/>
    </location>
</feature>
<dbReference type="Proteomes" id="UP000585474">
    <property type="component" value="Unassembled WGS sequence"/>
</dbReference>
<dbReference type="InterPro" id="IPR012337">
    <property type="entry name" value="RNaseH-like_sf"/>
</dbReference>
<feature type="compositionally biased region" description="Basic and acidic residues" evidence="1">
    <location>
        <begin position="14"/>
        <end position="30"/>
    </location>
</feature>
<feature type="compositionally biased region" description="Polar residues" evidence="1">
    <location>
        <begin position="609"/>
        <end position="631"/>
    </location>
</feature>
<dbReference type="PROSITE" id="PS50994">
    <property type="entry name" value="INTEGRASE"/>
    <property type="match status" value="1"/>
</dbReference>
<dbReference type="GO" id="GO:0015074">
    <property type="term" value="P:DNA integration"/>
    <property type="evidence" value="ECO:0007669"/>
    <property type="project" value="InterPro"/>
</dbReference>
<reference evidence="3 4" key="1">
    <citation type="submission" date="2019-07" db="EMBL/GenBank/DDBJ databases">
        <title>De Novo Assembly of kiwifruit Actinidia rufa.</title>
        <authorList>
            <person name="Sugita-Konishi S."/>
            <person name="Sato K."/>
            <person name="Mori E."/>
            <person name="Abe Y."/>
            <person name="Kisaki G."/>
            <person name="Hamano K."/>
            <person name="Suezawa K."/>
            <person name="Otani M."/>
            <person name="Fukuda T."/>
            <person name="Manabe T."/>
            <person name="Gomi K."/>
            <person name="Tabuchi M."/>
            <person name="Akimitsu K."/>
            <person name="Kataoka I."/>
        </authorList>
    </citation>
    <scope>NUCLEOTIDE SEQUENCE [LARGE SCALE GENOMIC DNA]</scope>
    <source>
        <strain evidence="4">cv. Fuchu</strain>
    </source>
</reference>
<dbReference type="InterPro" id="IPR005162">
    <property type="entry name" value="Retrotrans_gag_dom"/>
</dbReference>
<feature type="compositionally biased region" description="Basic and acidic residues" evidence="1">
    <location>
        <begin position="240"/>
        <end position="254"/>
    </location>
</feature>
<dbReference type="AlphaFoldDB" id="A0A7J0GCN3"/>
<dbReference type="Pfam" id="PF03732">
    <property type="entry name" value="Retrotrans_gag"/>
    <property type="match status" value="1"/>
</dbReference>
<dbReference type="InterPro" id="IPR050951">
    <property type="entry name" value="Retrovirus_Pol_polyprotein"/>
</dbReference>
<dbReference type="PANTHER" id="PTHR37984">
    <property type="entry name" value="PROTEIN CBG26694"/>
    <property type="match status" value="1"/>
</dbReference>
<evidence type="ECO:0000313" key="4">
    <source>
        <dbReference type="Proteomes" id="UP000585474"/>
    </source>
</evidence>
<evidence type="ECO:0000259" key="2">
    <source>
        <dbReference type="PROSITE" id="PS50994"/>
    </source>
</evidence>
<dbReference type="SUPFAM" id="SSF53098">
    <property type="entry name" value="Ribonuclease H-like"/>
    <property type="match status" value="1"/>
</dbReference>
<dbReference type="EMBL" id="BJWL01000020">
    <property type="protein sequence ID" value="GFZ08576.1"/>
    <property type="molecule type" value="Genomic_DNA"/>
</dbReference>
<protein>
    <recommendedName>
        <fullName evidence="2">Integrase catalytic domain-containing protein</fullName>
    </recommendedName>
</protein>
<feature type="domain" description="Integrase catalytic" evidence="2">
    <location>
        <begin position="686"/>
        <end position="842"/>
    </location>
</feature>
<feature type="region of interest" description="Disordered" evidence="1">
    <location>
        <begin position="1"/>
        <end position="58"/>
    </location>
</feature>
<dbReference type="InterPro" id="IPR036397">
    <property type="entry name" value="RNaseH_sf"/>
</dbReference>
<accession>A0A7J0GCN3</accession>
<dbReference type="Pfam" id="PF00665">
    <property type="entry name" value="rve"/>
    <property type="match status" value="1"/>
</dbReference>
<dbReference type="InterPro" id="IPR001584">
    <property type="entry name" value="Integrase_cat-core"/>
</dbReference>
<organism evidence="3 4">
    <name type="scientific">Actinidia rufa</name>
    <dbReference type="NCBI Taxonomy" id="165716"/>
    <lineage>
        <taxon>Eukaryota</taxon>
        <taxon>Viridiplantae</taxon>
        <taxon>Streptophyta</taxon>
        <taxon>Embryophyta</taxon>
        <taxon>Tracheophyta</taxon>
        <taxon>Spermatophyta</taxon>
        <taxon>Magnoliopsida</taxon>
        <taxon>eudicotyledons</taxon>
        <taxon>Gunneridae</taxon>
        <taxon>Pentapetalae</taxon>
        <taxon>asterids</taxon>
        <taxon>Ericales</taxon>
        <taxon>Actinidiaceae</taxon>
        <taxon>Actinidia</taxon>
    </lineage>
</organism>
<evidence type="ECO:0000256" key="1">
    <source>
        <dbReference type="SAM" id="MobiDB-lite"/>
    </source>
</evidence>
<dbReference type="Gene3D" id="3.30.420.10">
    <property type="entry name" value="Ribonuclease H-like superfamily/Ribonuclease H"/>
    <property type="match status" value="1"/>
</dbReference>
<name>A0A7J0GCN3_9ERIC</name>
<dbReference type="PANTHER" id="PTHR37984:SF5">
    <property type="entry name" value="PROTEIN NYNRIN-LIKE"/>
    <property type="match status" value="1"/>
</dbReference>
<dbReference type="Gene3D" id="1.10.340.70">
    <property type="match status" value="1"/>
</dbReference>
<evidence type="ECO:0000313" key="3">
    <source>
        <dbReference type="EMBL" id="GFZ08576.1"/>
    </source>
</evidence>
<sequence length="842" mass="96698">MTSEDENCSGSRQTRGEPPHVSRTLGDRGGKLLADAQRAAKATSKQRQGQLPPEGRDDRDVIIGRLQAQLMQMAQILVDNQLMQPDQTDNIQSSKARSRGEGALPMRTQKERVFPSSLGDLELKWFNRLPPWSIESFYQLTESFVARFVINTKAPKAIGSLLTLKKGRNESIRNYNKRYWETYNKIEECSEEMAVVSYKLGLAPEDRLWENQTLDPPTGLQDLMSRVEMFARLEDDVRESEKTEGKVGRNEALGKRRKDGSSLYETKAKQGINVVFKEPIYKLLARIRDKSYFKKPEPMGDDPKRRNQRWRCSYHGEKGHKTKNYRALKAFLEQLVRDEHLKNLENKIRNEIRMIKQMHEVLSVQSLPKKMKAAKAERECVTFSRTDLERVQHPHSDLLVVQLRIRRYDVKRILVDTKSSVERFVAQDEGSGFHTSPSHKVPHSRGEEAIYGDQVAAKQCYLATVSTKVAVKEVQMVEEDIEVLEDVGRDPEAKVIEELVRYELDEPTNIEAFAWTHYKMPRIDPNFIEHELNVQPDFRPVKQRGRRSALEHVDAVIEEVEKLKEADAITEFDIKFSPRAVIKGQVLANFVVEFFPRPGIPEQNQLKSTRIGKNSQGAPSELRTMNGNTEVDSGLPRENGPVKPRSLLKEKSLVEDVLYEIHEGMCRLHFGKRSLAHQALSQGYWWLYMQKDAQGMDIMGVLPRALGNKRFLLAATDYFTKWVEAEPLAQIKETDVIMFICSNILSRFGIPRAFMSDNGTQFVGSKVKNLLEQLNIEFYNSTPSYTQCNGQVEATNKTIMNGIKKRLEMAKGKWQTCYGLIGPHHGKRRMRRHTLWLSDLKP</sequence>
<gene>
    <name evidence="3" type="ORF">Acr_20g0003840</name>
</gene>
<keyword evidence="4" id="KW-1185">Reference proteome</keyword>
<comment type="caution">
    <text evidence="3">The sequence shown here is derived from an EMBL/GenBank/DDBJ whole genome shotgun (WGS) entry which is preliminary data.</text>
</comment>
<proteinExistence type="predicted"/>
<dbReference type="GO" id="GO:0003676">
    <property type="term" value="F:nucleic acid binding"/>
    <property type="evidence" value="ECO:0007669"/>
    <property type="project" value="InterPro"/>
</dbReference>
<feature type="region of interest" description="Disordered" evidence="1">
    <location>
        <begin position="609"/>
        <end position="642"/>
    </location>
</feature>